<evidence type="ECO:0000313" key="1">
    <source>
        <dbReference type="EMBL" id="JAH85327.1"/>
    </source>
</evidence>
<dbReference type="EMBL" id="GBXM01023250">
    <property type="protein sequence ID" value="JAH85327.1"/>
    <property type="molecule type" value="Transcribed_RNA"/>
</dbReference>
<protein>
    <submittedName>
        <fullName evidence="1">Uncharacterized protein</fullName>
    </submittedName>
</protein>
<accession>A0A0E9W4Q7</accession>
<name>A0A0E9W4Q7_ANGAN</name>
<reference evidence="1" key="2">
    <citation type="journal article" date="2015" name="Fish Shellfish Immunol.">
        <title>Early steps in the European eel (Anguilla anguilla)-Vibrio vulnificus interaction in the gills: Role of the RtxA13 toxin.</title>
        <authorList>
            <person name="Callol A."/>
            <person name="Pajuelo D."/>
            <person name="Ebbesson L."/>
            <person name="Teles M."/>
            <person name="MacKenzie S."/>
            <person name="Amaro C."/>
        </authorList>
    </citation>
    <scope>NUCLEOTIDE SEQUENCE</scope>
</reference>
<dbReference type="AlphaFoldDB" id="A0A0E9W4Q7"/>
<proteinExistence type="predicted"/>
<sequence length="27" mass="3110">MCIISKKIIVSYMLHRLGSTIQEVSQM</sequence>
<reference evidence="1" key="1">
    <citation type="submission" date="2014-11" db="EMBL/GenBank/DDBJ databases">
        <authorList>
            <person name="Amaro Gonzalez C."/>
        </authorList>
    </citation>
    <scope>NUCLEOTIDE SEQUENCE</scope>
</reference>
<organism evidence="1">
    <name type="scientific">Anguilla anguilla</name>
    <name type="common">European freshwater eel</name>
    <name type="synonym">Muraena anguilla</name>
    <dbReference type="NCBI Taxonomy" id="7936"/>
    <lineage>
        <taxon>Eukaryota</taxon>
        <taxon>Metazoa</taxon>
        <taxon>Chordata</taxon>
        <taxon>Craniata</taxon>
        <taxon>Vertebrata</taxon>
        <taxon>Euteleostomi</taxon>
        <taxon>Actinopterygii</taxon>
        <taxon>Neopterygii</taxon>
        <taxon>Teleostei</taxon>
        <taxon>Anguilliformes</taxon>
        <taxon>Anguillidae</taxon>
        <taxon>Anguilla</taxon>
    </lineage>
</organism>